<evidence type="ECO:0000259" key="1">
    <source>
        <dbReference type="PROSITE" id="PS50943"/>
    </source>
</evidence>
<feature type="domain" description="HTH cro/C1-type" evidence="1">
    <location>
        <begin position="28"/>
        <end position="64"/>
    </location>
</feature>
<dbReference type="Proteomes" id="UP001321542">
    <property type="component" value="Chromosome"/>
</dbReference>
<keyword evidence="3" id="KW-1185">Reference proteome</keyword>
<dbReference type="InterPro" id="IPR010982">
    <property type="entry name" value="Lambda_DNA-bd_dom_sf"/>
</dbReference>
<gene>
    <name evidence="2" type="ORF">SGFS_065040</name>
</gene>
<accession>A0ABM7FG93</accession>
<dbReference type="InterPro" id="IPR001387">
    <property type="entry name" value="Cro/C1-type_HTH"/>
</dbReference>
<reference evidence="2 3" key="2">
    <citation type="journal article" date="2023" name="ChemBioChem">
        <title>Acyltransferase Domain Exchange between Two Independent Type I Polyketide Synthases in the Same Producer Strain of Macrolide Antibiotics.</title>
        <authorList>
            <person name="Kudo F."/>
            <person name="Kishikawa K."/>
            <person name="Tsuboi K."/>
            <person name="Kido T."/>
            <person name="Usui T."/>
            <person name="Hashimoto J."/>
            <person name="Shin-Ya K."/>
            <person name="Miyanaga A."/>
            <person name="Eguchi T."/>
        </authorList>
    </citation>
    <scope>NUCLEOTIDE SEQUENCE [LARGE SCALE GENOMIC DNA]</scope>
    <source>
        <strain evidence="2 3">A-8890</strain>
    </source>
</reference>
<dbReference type="SUPFAM" id="SSF47413">
    <property type="entry name" value="lambda repressor-like DNA-binding domains"/>
    <property type="match status" value="1"/>
</dbReference>
<dbReference type="EMBL" id="AP018448">
    <property type="protein sequence ID" value="BBC35210.1"/>
    <property type="molecule type" value="Genomic_DNA"/>
</dbReference>
<organism evidence="2 3">
    <name type="scientific">Streptomyces graminofaciens</name>
    <dbReference type="NCBI Taxonomy" id="68212"/>
    <lineage>
        <taxon>Bacteria</taxon>
        <taxon>Bacillati</taxon>
        <taxon>Actinomycetota</taxon>
        <taxon>Actinomycetes</taxon>
        <taxon>Kitasatosporales</taxon>
        <taxon>Streptomycetaceae</taxon>
        <taxon>Streptomyces</taxon>
    </lineage>
</organism>
<name>A0ABM7FG93_9ACTN</name>
<protein>
    <recommendedName>
        <fullName evidence="1">HTH cro/C1-type domain-containing protein</fullName>
    </recommendedName>
</protein>
<dbReference type="RefSeq" id="WP_286255389.1">
    <property type="nucleotide sequence ID" value="NZ_AP018448.1"/>
</dbReference>
<evidence type="ECO:0000313" key="3">
    <source>
        <dbReference type="Proteomes" id="UP001321542"/>
    </source>
</evidence>
<reference evidence="2 3" key="1">
    <citation type="journal article" date="2010" name="ChemBioChem">
        <title>Cloning and characterization of the biosynthetic gene cluster of 16-membered macrolide antibiotic FD-891: involvement of a dual functional cytochrome P450 monooxygenase catalyzing epoxidation and hydroxylation.</title>
        <authorList>
            <person name="Kudo F."/>
            <person name="Motegi A."/>
            <person name="Mizoue K."/>
            <person name="Eguchi T."/>
        </authorList>
    </citation>
    <scope>NUCLEOTIDE SEQUENCE [LARGE SCALE GENOMIC DNA]</scope>
    <source>
        <strain evidence="2 3">A-8890</strain>
    </source>
</reference>
<proteinExistence type="predicted"/>
<evidence type="ECO:0000313" key="2">
    <source>
        <dbReference type="EMBL" id="BBC35210.1"/>
    </source>
</evidence>
<sequence>MYELNVEKLKAKASEHGDTSGHAIQKTTGINQTTVYRLLRGGAQPDLITAIRLSVTYGFDLRDVFDEVDEAIEATA</sequence>
<dbReference type="PROSITE" id="PS50943">
    <property type="entry name" value="HTH_CROC1"/>
    <property type="match status" value="1"/>
</dbReference>